<keyword evidence="2" id="KW-1185">Reference proteome</keyword>
<gene>
    <name evidence="1" type="ORF">C731_0152</name>
</gene>
<dbReference type="Proteomes" id="UP000006265">
    <property type="component" value="Unassembled WGS sequence"/>
</dbReference>
<proteinExistence type="predicted"/>
<dbReference type="STRING" id="1122247.GCA_000379865_03676"/>
<accession>K5BHP3</accession>
<feature type="non-terminal residue" evidence="1">
    <location>
        <position position="137"/>
    </location>
</feature>
<dbReference type="AlphaFoldDB" id="K5BHP3"/>
<sequence>MKFTAIGAASATATALTVGTPPDPADQRTLAKLRTGDPELMAAINPWPAPDDIPDLTFGLGTLAYDASQELAALVITSIVENFNLAAVAAAAGISVEDLVGQLLNGIVDATVGHALRQVLGDIPLTGAALTLLNPVR</sequence>
<organism evidence="1 2">
    <name type="scientific">Mycolicibacterium hassiacum (strain DSM 44199 / CIP 105218 / JCM 12690 / 3849)</name>
    <name type="common">Mycobacterium hassiacum</name>
    <dbReference type="NCBI Taxonomy" id="1122247"/>
    <lineage>
        <taxon>Bacteria</taxon>
        <taxon>Bacillati</taxon>
        <taxon>Actinomycetota</taxon>
        <taxon>Actinomycetes</taxon>
        <taxon>Mycobacteriales</taxon>
        <taxon>Mycobacteriaceae</taxon>
        <taxon>Mycolicibacterium</taxon>
    </lineage>
</organism>
<name>K5BHP3_MYCHD</name>
<reference evidence="1 2" key="1">
    <citation type="journal article" date="2012" name="J. Bacteriol.">
        <title>Genome sequence of Mycobacterium hassiacum DSM 44199, a rare source of heat-stable mycobacterial proteins.</title>
        <authorList>
            <person name="Tiago I."/>
            <person name="Maranha A."/>
            <person name="Mendes V."/>
            <person name="Alarico S."/>
            <person name="Moynihan P.J."/>
            <person name="Clarke A.J."/>
            <person name="Macedo-Ribeiro S."/>
            <person name="Pereira P.J."/>
            <person name="Empadinhas N."/>
        </authorList>
    </citation>
    <scope>NUCLEOTIDE SEQUENCE [LARGE SCALE GENOMIC DNA]</scope>
    <source>
        <strain evidence="2">DSM 44199 / CIP 105218 / JCM 12690 / 3849</strain>
    </source>
</reference>
<evidence type="ECO:0000313" key="2">
    <source>
        <dbReference type="Proteomes" id="UP000006265"/>
    </source>
</evidence>
<comment type="caution">
    <text evidence="1">The sequence shown here is derived from an EMBL/GenBank/DDBJ whole genome shotgun (WGS) entry which is preliminary data.</text>
</comment>
<dbReference type="EMBL" id="AMRA01000006">
    <property type="protein sequence ID" value="EKF25857.1"/>
    <property type="molecule type" value="Genomic_DNA"/>
</dbReference>
<protein>
    <submittedName>
        <fullName evidence="1">Uncharacterized protein</fullName>
    </submittedName>
</protein>
<evidence type="ECO:0000313" key="1">
    <source>
        <dbReference type="EMBL" id="EKF25857.1"/>
    </source>
</evidence>